<dbReference type="Pfam" id="PF13469">
    <property type="entry name" value="Sulfotransfer_3"/>
    <property type="match status" value="1"/>
</dbReference>
<dbReference type="AlphaFoldDB" id="A0A4S2FVS9"/>
<dbReference type="EMBL" id="SRYJ01000001">
    <property type="protein sequence ID" value="TGY73368.1"/>
    <property type="molecule type" value="Genomic_DNA"/>
</dbReference>
<sequence length="336" mass="40016">MNHKYITCTGFGGTGSSVISDLMKEFDNVKSCGSDFEMSIAFATDGISDLQHYIVDDFERNKTAEGIYRFRRMASIISKEYSNKLHLDFISAVDKYLQSLVLTNWNGYNYLHQLRYGKVCRFFYYDLPFRIQGRLRKLFPSKDGYERASKMKKTLPIEISIGETNFFKATNTFFETMLDSIDSNNNFSYLCFDQLVPAYNFKRYSKYFPNLKIIVIDRDPRDLYLLNKLYWNEGWIPSKDVEVYINWFRLLRLQLTSDLITENVLYIRFEDTIYDYENTIDKIINFIGLSKSNHIHKKEYFIPEISIKNTKLWEKHPEYMIDLNRIESTLKEYCYI</sequence>
<dbReference type="GO" id="GO:0016740">
    <property type="term" value="F:transferase activity"/>
    <property type="evidence" value="ECO:0007669"/>
    <property type="project" value="UniProtKB-KW"/>
</dbReference>
<evidence type="ECO:0000313" key="2">
    <source>
        <dbReference type="Proteomes" id="UP000310760"/>
    </source>
</evidence>
<keyword evidence="1" id="KW-0808">Transferase</keyword>
<evidence type="ECO:0000313" key="1">
    <source>
        <dbReference type="EMBL" id="TGY73368.1"/>
    </source>
</evidence>
<dbReference type="Proteomes" id="UP000310760">
    <property type="component" value="Unassembled WGS sequence"/>
</dbReference>
<dbReference type="SUPFAM" id="SSF52540">
    <property type="entry name" value="P-loop containing nucleoside triphosphate hydrolases"/>
    <property type="match status" value="1"/>
</dbReference>
<dbReference type="Gene3D" id="3.40.50.300">
    <property type="entry name" value="P-loop containing nucleotide triphosphate hydrolases"/>
    <property type="match status" value="1"/>
</dbReference>
<reference evidence="1 2" key="1">
    <citation type="submission" date="2019-04" db="EMBL/GenBank/DDBJ databases">
        <title>Microbes associate with the intestines of laboratory mice.</title>
        <authorList>
            <person name="Navarre W."/>
            <person name="Wong E."/>
            <person name="Huang K."/>
            <person name="Tropini C."/>
            <person name="Ng K."/>
            <person name="Yu B."/>
        </authorList>
    </citation>
    <scope>NUCLEOTIDE SEQUENCE [LARGE SCALE GENOMIC DNA]</scope>
    <source>
        <strain evidence="1 2">NM22_B1</strain>
    </source>
</reference>
<comment type="caution">
    <text evidence="1">The sequence shown here is derived from an EMBL/GenBank/DDBJ whole genome shotgun (WGS) entry which is preliminary data.</text>
</comment>
<protein>
    <submittedName>
        <fullName evidence="1">Sulfotransferase family protein</fullName>
    </submittedName>
</protein>
<dbReference type="InterPro" id="IPR027417">
    <property type="entry name" value="P-loop_NTPase"/>
</dbReference>
<accession>A0A4S2FVS9</accession>
<organism evidence="1 2">
    <name type="scientific">Phocaeicola sartorii</name>
    <dbReference type="NCBI Taxonomy" id="671267"/>
    <lineage>
        <taxon>Bacteria</taxon>
        <taxon>Pseudomonadati</taxon>
        <taxon>Bacteroidota</taxon>
        <taxon>Bacteroidia</taxon>
        <taxon>Bacteroidales</taxon>
        <taxon>Bacteroidaceae</taxon>
        <taxon>Phocaeicola</taxon>
    </lineage>
</organism>
<proteinExistence type="predicted"/>
<name>A0A4S2FVS9_9BACT</name>
<gene>
    <name evidence="1" type="ORF">E5339_00035</name>
</gene>
<dbReference type="RefSeq" id="WP_135950195.1">
    <property type="nucleotide sequence ID" value="NZ_CAOOJZ010000003.1"/>
</dbReference>